<reference evidence="11" key="1">
    <citation type="journal article" date="2019" name="Int. J. Syst. Evol. Microbiol.">
        <title>The Global Catalogue of Microorganisms (GCM) 10K type strain sequencing project: providing services to taxonomists for standard genome sequencing and annotation.</title>
        <authorList>
            <consortium name="The Broad Institute Genomics Platform"/>
            <consortium name="The Broad Institute Genome Sequencing Center for Infectious Disease"/>
            <person name="Wu L."/>
            <person name="Ma J."/>
        </authorList>
    </citation>
    <scope>NUCLEOTIDE SEQUENCE [LARGE SCALE GENOMIC DNA]</scope>
    <source>
        <strain evidence="11">CGMCC 4.7317</strain>
    </source>
</reference>
<dbReference type="Gene3D" id="3.30.200.20">
    <property type="entry name" value="Phosphorylase Kinase, domain 1"/>
    <property type="match status" value="1"/>
</dbReference>
<dbReference type="SUPFAM" id="SSF56112">
    <property type="entry name" value="Protein kinase-like (PK-like)"/>
    <property type="match status" value="1"/>
</dbReference>
<evidence type="ECO:0000256" key="6">
    <source>
        <dbReference type="ARBA" id="ARBA00037368"/>
    </source>
</evidence>
<organism evidence="10 11">
    <name type="scientific">Longivirga aurantiaca</name>
    <dbReference type="NCBI Taxonomy" id="1837743"/>
    <lineage>
        <taxon>Bacteria</taxon>
        <taxon>Bacillati</taxon>
        <taxon>Actinomycetota</taxon>
        <taxon>Actinomycetes</taxon>
        <taxon>Sporichthyales</taxon>
        <taxon>Sporichthyaceae</taxon>
        <taxon>Longivirga</taxon>
    </lineage>
</organism>
<keyword evidence="11" id="KW-1185">Reference proteome</keyword>
<keyword evidence="4" id="KW-0418">Kinase</keyword>
<evidence type="ECO:0000256" key="1">
    <source>
        <dbReference type="ARBA" id="ARBA00004496"/>
    </source>
</evidence>
<dbReference type="Proteomes" id="UP001596138">
    <property type="component" value="Unassembled WGS sequence"/>
</dbReference>
<evidence type="ECO:0000256" key="3">
    <source>
        <dbReference type="ARBA" id="ARBA00022679"/>
    </source>
</evidence>
<comment type="catalytic activity">
    <reaction evidence="5">
        <text>(5R)-5-hydroxy-L-lysine + GTP = (5R)-5-phosphooxy-L-lysine + GDP + H(+)</text>
        <dbReference type="Rhea" id="RHEA:19049"/>
        <dbReference type="ChEBI" id="CHEBI:15378"/>
        <dbReference type="ChEBI" id="CHEBI:37565"/>
        <dbReference type="ChEBI" id="CHEBI:57882"/>
        <dbReference type="ChEBI" id="CHEBI:58189"/>
        <dbReference type="ChEBI" id="CHEBI:58357"/>
        <dbReference type="EC" id="2.7.1.81"/>
    </reaction>
</comment>
<dbReference type="InterPro" id="IPR002575">
    <property type="entry name" value="Aminoglycoside_PTrfase"/>
</dbReference>
<keyword evidence="2" id="KW-0963">Cytoplasm</keyword>
<evidence type="ECO:0000256" key="7">
    <source>
        <dbReference type="ARBA" id="ARBA00038873"/>
    </source>
</evidence>
<evidence type="ECO:0000256" key="8">
    <source>
        <dbReference type="ARBA" id="ARBA00040505"/>
    </source>
</evidence>
<accession>A0ABW1T5D9</accession>
<feature type="domain" description="Aminoglycoside phosphotransferase" evidence="9">
    <location>
        <begin position="45"/>
        <end position="269"/>
    </location>
</feature>
<dbReference type="PANTHER" id="PTHR21064:SF1">
    <property type="entry name" value="HYDROXYLYSINE KINASE"/>
    <property type="match status" value="1"/>
</dbReference>
<evidence type="ECO:0000256" key="2">
    <source>
        <dbReference type="ARBA" id="ARBA00022490"/>
    </source>
</evidence>
<evidence type="ECO:0000313" key="11">
    <source>
        <dbReference type="Proteomes" id="UP001596138"/>
    </source>
</evidence>
<dbReference type="RefSeq" id="WP_386767834.1">
    <property type="nucleotide sequence ID" value="NZ_JBHSTI010000008.1"/>
</dbReference>
<comment type="caution">
    <text evidence="10">The sequence shown here is derived from an EMBL/GenBank/DDBJ whole genome shotgun (WGS) entry which is preliminary data.</text>
</comment>
<name>A0ABW1T5D9_9ACTN</name>
<evidence type="ECO:0000259" key="9">
    <source>
        <dbReference type="Pfam" id="PF01636"/>
    </source>
</evidence>
<dbReference type="PANTHER" id="PTHR21064">
    <property type="entry name" value="AMINOGLYCOSIDE PHOSPHOTRANSFERASE DOMAIN-CONTAINING PROTEIN-RELATED"/>
    <property type="match status" value="1"/>
</dbReference>
<proteinExistence type="predicted"/>
<evidence type="ECO:0000256" key="4">
    <source>
        <dbReference type="ARBA" id="ARBA00022777"/>
    </source>
</evidence>
<evidence type="ECO:0000256" key="5">
    <source>
        <dbReference type="ARBA" id="ARBA00036820"/>
    </source>
</evidence>
<dbReference type="InterPro" id="IPR050249">
    <property type="entry name" value="Pseudomonas-type_ThrB"/>
</dbReference>
<dbReference type="InterPro" id="IPR011009">
    <property type="entry name" value="Kinase-like_dom_sf"/>
</dbReference>
<dbReference type="Gene3D" id="3.90.1200.10">
    <property type="match status" value="1"/>
</dbReference>
<evidence type="ECO:0000313" key="10">
    <source>
        <dbReference type="EMBL" id="MFC6239077.1"/>
    </source>
</evidence>
<keyword evidence="3" id="KW-0808">Transferase</keyword>
<sequence length="348" mass="37959">MDELRTDDAITATFTPLGVERAADLAIERYGLQVTGIRRFDTERDDTFRVSVGEQRYVLKIANPADDLDVIAMQLAALQHVAAVDPGFPVPRVVLDRDGSASSWIDGADGEPRLVRVLSFLPGRTLDYDRTTPEQRRAVGAAIGRLSQALERFSHPGADRVLAWDLQRLATLRPHLAHIDDAEARADVEAELDRYATVTEPGLARVRHQVVHNDANMDNVVVDDEGWVSGILDFGDMVSTAVVADLAVAMAYAVPSVEALADPAVDPWRPAYDLADGYVSTRPLTADEIDLLPHLVRARMAQRMLVNSWLAATNPDNAHHTLRANGHAIAALRRLVAAEPPNPGQGES</sequence>
<dbReference type="Pfam" id="PF01636">
    <property type="entry name" value="APH"/>
    <property type="match status" value="1"/>
</dbReference>
<gene>
    <name evidence="10" type="ORF">ACFQGU_14420</name>
</gene>
<dbReference type="EMBL" id="JBHSTI010000008">
    <property type="protein sequence ID" value="MFC6239077.1"/>
    <property type="molecule type" value="Genomic_DNA"/>
</dbReference>
<comment type="subcellular location">
    <subcellularLocation>
        <location evidence="1">Cytoplasm</location>
    </subcellularLocation>
</comment>
<protein>
    <recommendedName>
        <fullName evidence="8">Hydroxylysine kinase</fullName>
        <ecNumber evidence="7">2.7.1.81</ecNumber>
    </recommendedName>
</protein>
<comment type="function">
    <text evidence="6">Catalyzes the GTP-dependent phosphorylation of 5-hydroxy-L-lysine.</text>
</comment>
<dbReference type="EC" id="2.7.1.81" evidence="7"/>